<feature type="repeat" description="PPR" evidence="2">
    <location>
        <begin position="246"/>
        <end position="280"/>
    </location>
</feature>
<evidence type="ECO:0000259" key="4">
    <source>
        <dbReference type="Pfam" id="PF17177"/>
    </source>
</evidence>
<protein>
    <recommendedName>
        <fullName evidence="4">PROP1-like PPR domain-containing protein</fullName>
    </recommendedName>
</protein>
<evidence type="ECO:0000256" key="2">
    <source>
        <dbReference type="PROSITE-ProRule" id="PRU00708"/>
    </source>
</evidence>
<dbReference type="Gene3D" id="1.25.40.10">
    <property type="entry name" value="Tetratricopeptide repeat domain"/>
    <property type="match status" value="3"/>
</dbReference>
<comment type="caution">
    <text evidence="5">The sequence shown here is derived from an EMBL/GenBank/DDBJ whole genome shotgun (WGS) entry which is preliminary data.</text>
</comment>
<organism evidence="5 6">
    <name type="scientific">Megalurothrips usitatus</name>
    <name type="common">bean blossom thrips</name>
    <dbReference type="NCBI Taxonomy" id="439358"/>
    <lineage>
        <taxon>Eukaryota</taxon>
        <taxon>Metazoa</taxon>
        <taxon>Ecdysozoa</taxon>
        <taxon>Arthropoda</taxon>
        <taxon>Hexapoda</taxon>
        <taxon>Insecta</taxon>
        <taxon>Pterygota</taxon>
        <taxon>Neoptera</taxon>
        <taxon>Paraneoptera</taxon>
        <taxon>Thysanoptera</taxon>
        <taxon>Terebrantia</taxon>
        <taxon>Thripoidea</taxon>
        <taxon>Thripidae</taxon>
        <taxon>Megalurothrips</taxon>
    </lineage>
</organism>
<evidence type="ECO:0000313" key="5">
    <source>
        <dbReference type="EMBL" id="KAJ1529531.1"/>
    </source>
</evidence>
<name>A0AAV7XXV5_9NEOP</name>
<evidence type="ECO:0000256" key="1">
    <source>
        <dbReference type="ARBA" id="ARBA00022737"/>
    </source>
</evidence>
<dbReference type="Proteomes" id="UP001075354">
    <property type="component" value="Chromosome 3"/>
</dbReference>
<dbReference type="InterPro" id="IPR011990">
    <property type="entry name" value="TPR-like_helical_dom_sf"/>
</dbReference>
<keyword evidence="1" id="KW-0677">Repeat</keyword>
<dbReference type="GO" id="GO:0005759">
    <property type="term" value="C:mitochondrial matrix"/>
    <property type="evidence" value="ECO:0007669"/>
    <property type="project" value="TreeGrafter"/>
</dbReference>
<feature type="region of interest" description="Disordered" evidence="3">
    <location>
        <begin position="677"/>
        <end position="737"/>
    </location>
</feature>
<dbReference type="PANTHER" id="PTHR24014:SF6">
    <property type="entry name" value="PENTATRICOPEPTIDE REPEAT-CONTAINING PROTEIN 1, MITOCHONDRIAL"/>
    <property type="match status" value="1"/>
</dbReference>
<accession>A0AAV7XXV5</accession>
<dbReference type="InterPro" id="IPR002885">
    <property type="entry name" value="PPR_rpt"/>
</dbReference>
<feature type="repeat" description="PPR" evidence="2">
    <location>
        <begin position="172"/>
        <end position="206"/>
    </location>
</feature>
<gene>
    <name evidence="5" type="ORF">ONE63_006304</name>
</gene>
<evidence type="ECO:0000256" key="3">
    <source>
        <dbReference type="SAM" id="MobiDB-lite"/>
    </source>
</evidence>
<dbReference type="NCBIfam" id="TIGR00756">
    <property type="entry name" value="PPR"/>
    <property type="match status" value="2"/>
</dbReference>
<evidence type="ECO:0000313" key="6">
    <source>
        <dbReference type="Proteomes" id="UP001075354"/>
    </source>
</evidence>
<dbReference type="Pfam" id="PF17177">
    <property type="entry name" value="PPR_long"/>
    <property type="match status" value="1"/>
</dbReference>
<dbReference type="PANTHER" id="PTHR24014">
    <property type="entry name" value="2-OXOGLUTARATE AND IRON-DEPENDENT OXYGENASE DOMAIN-CONTAINING PROTEIN 2"/>
    <property type="match status" value="1"/>
</dbReference>
<dbReference type="InterPro" id="IPR033443">
    <property type="entry name" value="PROP1-like_PPR_dom"/>
</dbReference>
<dbReference type="AlphaFoldDB" id="A0AAV7XXV5"/>
<dbReference type="GO" id="GO:0000049">
    <property type="term" value="F:tRNA binding"/>
    <property type="evidence" value="ECO:0007669"/>
    <property type="project" value="TreeGrafter"/>
</dbReference>
<dbReference type="EMBL" id="JAPTSV010000003">
    <property type="protein sequence ID" value="KAJ1529531.1"/>
    <property type="molecule type" value="Genomic_DNA"/>
</dbReference>
<dbReference type="PROSITE" id="PS51375">
    <property type="entry name" value="PPR"/>
    <property type="match status" value="2"/>
</dbReference>
<sequence length="737" mass="84600">MGLFLRCNVVRRMTKLALESNKLGFECRRNIQHFPRRFSKENTLNKDHSSLEKKSPLDSVDRGFLEDLNKFTDEDKISLPRSAVESVDFTTGASDDPDTFGTLSNTYSDVSTSPAVSEDDIMEDKFTSELPNYLPQKRYADMIKKYLCQRRFADALDVLQVTMLKEHRVKPEYYIYSILISYCGSTGYSKMAVKLYNEMKKRDLPVKSSVYTSLFNSFANSPYPSDGLKRTRHLFALMGEKGIEPNQITCHAIVKAFGRCGSVEEAFKVVDYMMNKKMQLNGETVSFLFHACISDKNAGFRHALLVYRKMIEYRITPDVIHYNLLLHCTRDCAIGDIDSTIDVLQRLGVVNVEKLSPEKVNQLSAPAYPWEENENTCATIVSGSTSTALNEGDTLSVINNYQPKSLLPNLLSHPPTLGCVVSLSEMKTPQDRLLLLGGVEGILKEMAKFQVKPDIKTMSILLQCCPETCTAEEALIKLAKKFEIQADLLFFNGLIRRRIQRQQYSEAKEVLSLISSNGLQPDLMTFTNLAMTCRKIHDAYELLKAMDECNIRPGIELMTAMLGCATGSYQMKYVNLVLNVIDYEELNLNSRFLQKADEFYHKCLRVIKIRPEKFNSLTLDAMEQFCRKYPKWKSNTPVEEHQHPWKHLKEKYPKETHTDKEFLNTHVENHNILKPKFSRLGPNTAPKIKKDAVKKRREENPEMYRKRAHEKYKRPIQEQLEGIESVDYQNLSPKESQ</sequence>
<dbReference type="GO" id="GO:0042780">
    <property type="term" value="P:tRNA 3'-end processing"/>
    <property type="evidence" value="ECO:0007669"/>
    <property type="project" value="TreeGrafter"/>
</dbReference>
<proteinExistence type="predicted"/>
<feature type="compositionally biased region" description="Polar residues" evidence="3">
    <location>
        <begin position="727"/>
        <end position="737"/>
    </location>
</feature>
<feature type="compositionally biased region" description="Basic and acidic residues" evidence="3">
    <location>
        <begin position="688"/>
        <end position="705"/>
    </location>
</feature>
<reference evidence="5" key="1">
    <citation type="submission" date="2022-12" db="EMBL/GenBank/DDBJ databases">
        <title>Chromosome-level genome assembly of the bean flower thrips Megalurothrips usitatus.</title>
        <authorList>
            <person name="Ma L."/>
            <person name="Liu Q."/>
            <person name="Li H."/>
            <person name="Cai W."/>
        </authorList>
    </citation>
    <scope>NUCLEOTIDE SEQUENCE</scope>
    <source>
        <strain evidence="5">Cailab_2022a</strain>
    </source>
</reference>
<keyword evidence="6" id="KW-1185">Reference proteome</keyword>
<feature type="domain" description="PROP1-like PPR" evidence="4">
    <location>
        <begin position="176"/>
        <end position="332"/>
    </location>
</feature>